<dbReference type="OrthoDB" id="9780326at2"/>
<organism evidence="7 8">
    <name type="scientific">Wenzhouxiangella sediminis</name>
    <dbReference type="NCBI Taxonomy" id="1792836"/>
    <lineage>
        <taxon>Bacteria</taxon>
        <taxon>Pseudomonadati</taxon>
        <taxon>Pseudomonadota</taxon>
        <taxon>Gammaproteobacteria</taxon>
        <taxon>Chromatiales</taxon>
        <taxon>Wenzhouxiangellaceae</taxon>
        <taxon>Wenzhouxiangella</taxon>
    </lineage>
</organism>
<evidence type="ECO:0000259" key="6">
    <source>
        <dbReference type="Pfam" id="PF08281"/>
    </source>
</evidence>
<dbReference type="InterPro" id="IPR013325">
    <property type="entry name" value="RNA_pol_sigma_r2"/>
</dbReference>
<dbReference type="InterPro" id="IPR036388">
    <property type="entry name" value="WH-like_DNA-bd_sf"/>
</dbReference>
<evidence type="ECO:0000256" key="2">
    <source>
        <dbReference type="ARBA" id="ARBA00023015"/>
    </source>
</evidence>
<dbReference type="Pfam" id="PF04542">
    <property type="entry name" value="Sigma70_r2"/>
    <property type="match status" value="1"/>
</dbReference>
<protein>
    <submittedName>
        <fullName evidence="7">RNA polymerase sigma factor</fullName>
    </submittedName>
</protein>
<dbReference type="GO" id="GO:0003677">
    <property type="term" value="F:DNA binding"/>
    <property type="evidence" value="ECO:0007669"/>
    <property type="project" value="InterPro"/>
</dbReference>
<dbReference type="SUPFAM" id="SSF88946">
    <property type="entry name" value="Sigma2 domain of RNA polymerase sigma factors"/>
    <property type="match status" value="1"/>
</dbReference>
<evidence type="ECO:0000256" key="3">
    <source>
        <dbReference type="ARBA" id="ARBA00023082"/>
    </source>
</evidence>
<sequence>MQTAAMAIDSEADDDAPLVDAAQSGDTEAFAALYRRHAGALMPMLWRLSGGDRPLAEDWLQDAFVQAWRRLDQLRDRKAFAGWLRRLAANVALADRRRGRLATVDAEVDPGAPEPPWPAADLDLERAIAALPDRARQVLVLFHLSDLGHAEIAELLGVDIGTSKAQLHRARKLIKEALQ</sequence>
<feature type="domain" description="RNA polymerase sigma-70 region 2" evidence="5">
    <location>
        <begin position="33"/>
        <end position="99"/>
    </location>
</feature>
<feature type="domain" description="RNA polymerase sigma factor 70 region 4 type 2" evidence="6">
    <location>
        <begin position="123"/>
        <end position="173"/>
    </location>
</feature>
<dbReference type="NCBIfam" id="TIGR02937">
    <property type="entry name" value="sigma70-ECF"/>
    <property type="match status" value="1"/>
</dbReference>
<dbReference type="InterPro" id="IPR013249">
    <property type="entry name" value="RNA_pol_sigma70_r4_t2"/>
</dbReference>
<dbReference type="InterPro" id="IPR039425">
    <property type="entry name" value="RNA_pol_sigma-70-like"/>
</dbReference>
<dbReference type="GO" id="GO:0016987">
    <property type="term" value="F:sigma factor activity"/>
    <property type="evidence" value="ECO:0007669"/>
    <property type="project" value="UniProtKB-KW"/>
</dbReference>
<evidence type="ECO:0000313" key="8">
    <source>
        <dbReference type="Proteomes" id="UP000260351"/>
    </source>
</evidence>
<dbReference type="GO" id="GO:0006352">
    <property type="term" value="P:DNA-templated transcription initiation"/>
    <property type="evidence" value="ECO:0007669"/>
    <property type="project" value="InterPro"/>
</dbReference>
<dbReference type="InterPro" id="IPR014284">
    <property type="entry name" value="RNA_pol_sigma-70_dom"/>
</dbReference>
<comment type="caution">
    <text evidence="7">The sequence shown here is derived from an EMBL/GenBank/DDBJ whole genome shotgun (WGS) entry which is preliminary data.</text>
</comment>
<evidence type="ECO:0000313" key="7">
    <source>
        <dbReference type="EMBL" id="RFF31773.1"/>
    </source>
</evidence>
<dbReference type="AlphaFoldDB" id="A0A3E1KB88"/>
<dbReference type="InterPro" id="IPR013324">
    <property type="entry name" value="RNA_pol_sigma_r3/r4-like"/>
</dbReference>
<dbReference type="Gene3D" id="1.10.1740.10">
    <property type="match status" value="1"/>
</dbReference>
<keyword evidence="8" id="KW-1185">Reference proteome</keyword>
<dbReference type="Gene3D" id="1.10.10.10">
    <property type="entry name" value="Winged helix-like DNA-binding domain superfamily/Winged helix DNA-binding domain"/>
    <property type="match status" value="1"/>
</dbReference>
<keyword evidence="3" id="KW-0731">Sigma factor</keyword>
<comment type="similarity">
    <text evidence="1">Belongs to the sigma-70 factor family. ECF subfamily.</text>
</comment>
<gene>
    <name evidence="7" type="ORF">DZC52_03515</name>
</gene>
<evidence type="ECO:0000256" key="1">
    <source>
        <dbReference type="ARBA" id="ARBA00010641"/>
    </source>
</evidence>
<evidence type="ECO:0000259" key="5">
    <source>
        <dbReference type="Pfam" id="PF04542"/>
    </source>
</evidence>
<dbReference type="Proteomes" id="UP000260351">
    <property type="component" value="Unassembled WGS sequence"/>
</dbReference>
<keyword evidence="4" id="KW-0804">Transcription</keyword>
<proteinExistence type="inferred from homology"/>
<dbReference type="EMBL" id="QUZK01000016">
    <property type="protein sequence ID" value="RFF31773.1"/>
    <property type="molecule type" value="Genomic_DNA"/>
</dbReference>
<dbReference type="PANTHER" id="PTHR43133">
    <property type="entry name" value="RNA POLYMERASE ECF-TYPE SIGMA FACTO"/>
    <property type="match status" value="1"/>
</dbReference>
<accession>A0A3E1KB88</accession>
<dbReference type="Pfam" id="PF08281">
    <property type="entry name" value="Sigma70_r4_2"/>
    <property type="match status" value="1"/>
</dbReference>
<name>A0A3E1KB88_9GAMM</name>
<keyword evidence="2" id="KW-0805">Transcription regulation</keyword>
<dbReference type="SUPFAM" id="SSF88659">
    <property type="entry name" value="Sigma3 and sigma4 domains of RNA polymerase sigma factors"/>
    <property type="match status" value="1"/>
</dbReference>
<reference evidence="7 8" key="1">
    <citation type="submission" date="2018-08" db="EMBL/GenBank/DDBJ databases">
        <title>Wenzhouxiangella salilacus sp. nov., a novel bacterium isolated from a saline lake in Xinjiang Province, China.</title>
        <authorList>
            <person name="Han S."/>
        </authorList>
    </citation>
    <scope>NUCLEOTIDE SEQUENCE [LARGE SCALE GENOMIC DNA]</scope>
    <source>
        <strain evidence="7 8">XDB06</strain>
    </source>
</reference>
<evidence type="ECO:0000256" key="4">
    <source>
        <dbReference type="ARBA" id="ARBA00023163"/>
    </source>
</evidence>
<dbReference type="PANTHER" id="PTHR43133:SF46">
    <property type="entry name" value="RNA POLYMERASE SIGMA-70 FACTOR ECF SUBFAMILY"/>
    <property type="match status" value="1"/>
</dbReference>
<dbReference type="RefSeq" id="WP_116649784.1">
    <property type="nucleotide sequence ID" value="NZ_QUZK01000016.1"/>
</dbReference>
<dbReference type="CDD" id="cd06171">
    <property type="entry name" value="Sigma70_r4"/>
    <property type="match status" value="1"/>
</dbReference>
<dbReference type="InterPro" id="IPR007627">
    <property type="entry name" value="RNA_pol_sigma70_r2"/>
</dbReference>